<dbReference type="InterPro" id="IPR036397">
    <property type="entry name" value="RNaseH_sf"/>
</dbReference>
<dbReference type="Pfam" id="PF00929">
    <property type="entry name" value="RNase_T"/>
    <property type="match status" value="1"/>
</dbReference>
<dbReference type="PANTHER" id="PTHR30231:SF4">
    <property type="entry name" value="PROTEIN NEN2"/>
    <property type="match status" value="1"/>
</dbReference>
<dbReference type="Gene3D" id="3.30.420.10">
    <property type="entry name" value="Ribonuclease H-like superfamily/Ribonuclease H"/>
    <property type="match status" value="1"/>
</dbReference>
<keyword evidence="1" id="KW-0540">Nuclease</keyword>
<evidence type="ECO:0000256" key="1">
    <source>
        <dbReference type="ARBA" id="ARBA00022722"/>
    </source>
</evidence>
<dbReference type="CDD" id="cd06127">
    <property type="entry name" value="DEDDh"/>
    <property type="match status" value="1"/>
</dbReference>
<evidence type="ECO:0000256" key="3">
    <source>
        <dbReference type="ARBA" id="ARBA00022839"/>
    </source>
</evidence>
<gene>
    <name evidence="5" type="ORF">K0504_06035</name>
</gene>
<dbReference type="Proteomes" id="UP001166251">
    <property type="component" value="Unassembled WGS sequence"/>
</dbReference>
<organism evidence="5 6">
    <name type="scientific">Neiella holothuriorum</name>
    <dbReference type="NCBI Taxonomy" id="2870530"/>
    <lineage>
        <taxon>Bacteria</taxon>
        <taxon>Pseudomonadati</taxon>
        <taxon>Pseudomonadota</taxon>
        <taxon>Gammaproteobacteria</taxon>
        <taxon>Alteromonadales</taxon>
        <taxon>Echinimonadaceae</taxon>
        <taxon>Neiella</taxon>
    </lineage>
</organism>
<dbReference type="InterPro" id="IPR012337">
    <property type="entry name" value="RNaseH-like_sf"/>
</dbReference>
<dbReference type="SMART" id="SM00479">
    <property type="entry name" value="EXOIII"/>
    <property type="match status" value="1"/>
</dbReference>
<evidence type="ECO:0000259" key="4">
    <source>
        <dbReference type="SMART" id="SM00479"/>
    </source>
</evidence>
<keyword evidence="3 5" id="KW-0269">Exonuclease</keyword>
<sequence>MTHSNNINWHDRVQALQHQASDARLKHFYSQVITSGTTPISHINMVAMDFETTGLDSNDNDIVSMGLVPFNLNRIFCRQARHWLLKPTTPLDEQSVVLHQITHAEVADAPRFDKVITELLTVLAGSVVVVHYHQLERAFLRNKIQQVLGDTLLFPLIDTMELEFRALDARRGLLGKLFGAPIGSTRLTDSRKRYGLPVYNQHHALTDALATAELLQAQLAHHYRRDTPLQDLWM</sequence>
<keyword evidence="2" id="KW-0378">Hydrolase</keyword>
<comment type="caution">
    <text evidence="5">The sequence shown here is derived from an EMBL/GenBank/DDBJ whole genome shotgun (WGS) entry which is preliminary data.</text>
</comment>
<dbReference type="InterPro" id="IPR013520">
    <property type="entry name" value="Ribonucl_H"/>
</dbReference>
<feature type="domain" description="Exonuclease" evidence="4">
    <location>
        <begin position="44"/>
        <end position="224"/>
    </location>
</feature>
<dbReference type="EMBL" id="JAHZSS010000005">
    <property type="protein sequence ID" value="MBW8190591.1"/>
    <property type="molecule type" value="Genomic_DNA"/>
</dbReference>
<dbReference type="GO" id="GO:0004527">
    <property type="term" value="F:exonuclease activity"/>
    <property type="evidence" value="ECO:0007669"/>
    <property type="project" value="UniProtKB-KW"/>
</dbReference>
<accession>A0ABS7EE42</accession>
<name>A0ABS7EE42_9GAMM</name>
<evidence type="ECO:0000313" key="5">
    <source>
        <dbReference type="EMBL" id="MBW8190591.1"/>
    </source>
</evidence>
<proteinExistence type="predicted"/>
<reference evidence="5" key="1">
    <citation type="submission" date="2021-07" db="EMBL/GenBank/DDBJ databases">
        <title>Neiella marina sp. nov., isolated from the intestinal content of sea cucumber Apostichopus japonicus.</title>
        <authorList>
            <person name="Bai X."/>
        </authorList>
    </citation>
    <scope>NUCLEOTIDE SEQUENCE</scope>
    <source>
        <strain evidence="5">126</strain>
    </source>
</reference>
<protein>
    <submittedName>
        <fullName evidence="5">3'-5' exonuclease</fullName>
    </submittedName>
</protein>
<evidence type="ECO:0000256" key="2">
    <source>
        <dbReference type="ARBA" id="ARBA00022801"/>
    </source>
</evidence>
<dbReference type="SUPFAM" id="SSF53098">
    <property type="entry name" value="Ribonuclease H-like"/>
    <property type="match status" value="1"/>
</dbReference>
<dbReference type="PANTHER" id="PTHR30231">
    <property type="entry name" value="DNA POLYMERASE III SUBUNIT EPSILON"/>
    <property type="match status" value="1"/>
</dbReference>
<keyword evidence="6" id="KW-1185">Reference proteome</keyword>
<dbReference type="RefSeq" id="WP_220103280.1">
    <property type="nucleotide sequence ID" value="NZ_JAHZSS010000005.1"/>
</dbReference>
<dbReference type="NCBIfam" id="NF006602">
    <property type="entry name" value="PRK09146.1"/>
    <property type="match status" value="1"/>
</dbReference>
<evidence type="ECO:0000313" key="6">
    <source>
        <dbReference type="Proteomes" id="UP001166251"/>
    </source>
</evidence>